<dbReference type="InterPro" id="IPR008753">
    <property type="entry name" value="Peptidase_M13_N"/>
</dbReference>
<dbReference type="InterPro" id="IPR000718">
    <property type="entry name" value="Peptidase_M13"/>
</dbReference>
<dbReference type="EMBL" id="JAEAOA010002349">
    <property type="protein sequence ID" value="KAK3589512.1"/>
    <property type="molecule type" value="Genomic_DNA"/>
</dbReference>
<reference evidence="11" key="1">
    <citation type="journal article" date="2021" name="Genome Biol. Evol.">
        <title>A High-Quality Reference Genome for a Parasitic Bivalve with Doubly Uniparental Inheritance (Bivalvia: Unionida).</title>
        <authorList>
            <person name="Smith C.H."/>
        </authorList>
    </citation>
    <scope>NUCLEOTIDE SEQUENCE</scope>
    <source>
        <strain evidence="11">CHS0354</strain>
    </source>
</reference>
<evidence type="ECO:0000256" key="1">
    <source>
        <dbReference type="ARBA" id="ARBA00001947"/>
    </source>
</evidence>
<dbReference type="SUPFAM" id="SSF55486">
    <property type="entry name" value="Metalloproteases ('zincins'), catalytic domain"/>
    <property type="match status" value="1"/>
</dbReference>
<evidence type="ECO:0000256" key="4">
    <source>
        <dbReference type="ARBA" id="ARBA00022801"/>
    </source>
</evidence>
<keyword evidence="8" id="KW-0812">Transmembrane</keyword>
<evidence type="ECO:0000256" key="6">
    <source>
        <dbReference type="ARBA" id="ARBA00023049"/>
    </source>
</evidence>
<accession>A0AAE0SCU4</accession>
<dbReference type="PANTHER" id="PTHR11733">
    <property type="entry name" value="ZINC METALLOPROTEASE FAMILY M13 NEPRILYSIN-RELATED"/>
    <property type="match status" value="1"/>
</dbReference>
<dbReference type="InterPro" id="IPR024079">
    <property type="entry name" value="MetalloPept_cat_dom_sf"/>
</dbReference>
<evidence type="ECO:0000256" key="8">
    <source>
        <dbReference type="SAM" id="Phobius"/>
    </source>
</evidence>
<gene>
    <name evidence="11" type="ORF">CHS0354_041633</name>
</gene>
<feature type="compositionally biased region" description="Basic and acidic residues" evidence="7">
    <location>
        <begin position="105"/>
        <end position="115"/>
    </location>
</feature>
<sequence>MMNGKAKYYITNEGSSQVTFFGPEGCKGNRRWCCHRTSLEIILLVMFAISVSVAVALIVVLATRANNSPNESKSTESGRHISSERDLQKRVNDNHGNNAMEDSDESKNFEGHKLSDSTNVYSDSPHSDRNQVHSKSQTLPDMCLTEDCVKAAARILEAMDSSFDPCVDFFEYACGSWNRVNVIPDDRSSFNTFAKLRDRLQVQMKDLLQVPVSEKDNEATRKAKYLYLSCVNETLIEQRGLEPVITLMEKLGGWPVVGNGVWKEDEFDLIDLLVKLRLYNNKLLIDQWVGADDKNSDVNVIQLDQSELGMPDRDYYLKGLDDPSVKVYEKFAVSVAVMMGANETLAKAEMREMINFEIELANITTPREDRRDSELLYNRMTVKDLKNRIPSFDWLRYLEMIFSYVNLTINETEVVVVYAPEYLEKLMTLLANTSNRTIVNYLQWRIMMNRVTNLADKHRETRKEYHKTIYGSETERARWRDCVDYVNDNMGDAVGRLFVEMHFDEDAKKSALEMIHDIRAAFNELLEEVDWMDDATRIVAREKADAIAEKIGYPQYILNDTVLEEEYKHVEFYPDTYFENVLENIQGIAISNLEKLREPVDKTKWSTTPVVVNAFYSSAKNQIMFPAGILQPPFYSKGYPKSLNYGGIGMVIGHEITHGFDDRGRQYDKDGNLKQWWDDEVIEKFKKEAQCIVEQYGNFTLEIGVNLNGIQTQGENIADNGGLKEAFRAYEKWAASQDKEEPLLPGLLHLNHKQLFFLNFAQVWCGTMRPEAAVNRVRTGVHSPGRYRVIGTLQNSREFSKVFGCAPQSFMNPDHKCKVW</sequence>
<feature type="domain" description="Peptidase M13 C-terminal" evidence="9">
    <location>
        <begin position="613"/>
        <end position="819"/>
    </location>
</feature>
<comment type="caution">
    <text evidence="11">The sequence shown here is derived from an EMBL/GenBank/DDBJ whole genome shotgun (WGS) entry which is preliminary data.</text>
</comment>
<organism evidence="11 12">
    <name type="scientific">Potamilus streckersoni</name>
    <dbReference type="NCBI Taxonomy" id="2493646"/>
    <lineage>
        <taxon>Eukaryota</taxon>
        <taxon>Metazoa</taxon>
        <taxon>Spiralia</taxon>
        <taxon>Lophotrochozoa</taxon>
        <taxon>Mollusca</taxon>
        <taxon>Bivalvia</taxon>
        <taxon>Autobranchia</taxon>
        <taxon>Heteroconchia</taxon>
        <taxon>Palaeoheterodonta</taxon>
        <taxon>Unionida</taxon>
        <taxon>Unionoidea</taxon>
        <taxon>Unionidae</taxon>
        <taxon>Ambleminae</taxon>
        <taxon>Lampsilini</taxon>
        <taxon>Potamilus</taxon>
    </lineage>
</organism>
<reference evidence="11" key="3">
    <citation type="submission" date="2023-05" db="EMBL/GenBank/DDBJ databases">
        <authorList>
            <person name="Smith C.H."/>
        </authorList>
    </citation>
    <scope>NUCLEOTIDE SEQUENCE</scope>
    <source>
        <strain evidence="11">CHS0354</strain>
        <tissue evidence="11">Mantle</tissue>
    </source>
</reference>
<evidence type="ECO:0000313" key="11">
    <source>
        <dbReference type="EMBL" id="KAK3589512.1"/>
    </source>
</evidence>
<evidence type="ECO:0000256" key="7">
    <source>
        <dbReference type="SAM" id="MobiDB-lite"/>
    </source>
</evidence>
<dbReference type="Pfam" id="PF05649">
    <property type="entry name" value="Peptidase_M13_N"/>
    <property type="match status" value="1"/>
</dbReference>
<evidence type="ECO:0000256" key="5">
    <source>
        <dbReference type="ARBA" id="ARBA00022833"/>
    </source>
</evidence>
<proteinExistence type="predicted"/>
<evidence type="ECO:0000313" key="12">
    <source>
        <dbReference type="Proteomes" id="UP001195483"/>
    </source>
</evidence>
<dbReference type="Proteomes" id="UP001195483">
    <property type="component" value="Unassembled WGS sequence"/>
</dbReference>
<dbReference type="Gene3D" id="1.10.1380.10">
    <property type="entry name" value="Neutral endopeptidase , domain2"/>
    <property type="match status" value="1"/>
</dbReference>
<dbReference type="AlphaFoldDB" id="A0AAE0SCU4"/>
<dbReference type="PANTHER" id="PTHR11733:SF241">
    <property type="entry name" value="GH26575P-RELATED"/>
    <property type="match status" value="1"/>
</dbReference>
<dbReference type="CDD" id="cd08662">
    <property type="entry name" value="M13"/>
    <property type="match status" value="1"/>
</dbReference>
<evidence type="ECO:0000259" key="9">
    <source>
        <dbReference type="Pfam" id="PF01431"/>
    </source>
</evidence>
<dbReference type="Gene3D" id="3.40.390.10">
    <property type="entry name" value="Collagenase (Catalytic Domain)"/>
    <property type="match status" value="1"/>
</dbReference>
<protein>
    <recommendedName>
        <fullName evidence="13">Neprilysin</fullName>
    </recommendedName>
</protein>
<dbReference type="GO" id="GO:0005886">
    <property type="term" value="C:plasma membrane"/>
    <property type="evidence" value="ECO:0007669"/>
    <property type="project" value="TreeGrafter"/>
</dbReference>
<keyword evidence="2" id="KW-0645">Protease</keyword>
<keyword evidence="8" id="KW-1133">Transmembrane helix</keyword>
<feature type="compositionally biased region" description="Basic and acidic residues" evidence="7">
    <location>
        <begin position="73"/>
        <end position="93"/>
    </location>
</feature>
<dbReference type="GO" id="GO:0016485">
    <property type="term" value="P:protein processing"/>
    <property type="evidence" value="ECO:0007669"/>
    <property type="project" value="TreeGrafter"/>
</dbReference>
<evidence type="ECO:0008006" key="13">
    <source>
        <dbReference type="Google" id="ProtNLM"/>
    </source>
</evidence>
<dbReference type="InterPro" id="IPR018497">
    <property type="entry name" value="Peptidase_M13_C"/>
</dbReference>
<dbReference type="InterPro" id="IPR042089">
    <property type="entry name" value="Peptidase_M13_dom_2"/>
</dbReference>
<dbReference type="PROSITE" id="PS51885">
    <property type="entry name" value="NEPRILYSIN"/>
    <property type="match status" value="1"/>
</dbReference>
<dbReference type="GO" id="GO:0004222">
    <property type="term" value="F:metalloendopeptidase activity"/>
    <property type="evidence" value="ECO:0007669"/>
    <property type="project" value="InterPro"/>
</dbReference>
<keyword evidence="3" id="KW-0479">Metal-binding</keyword>
<dbReference type="GO" id="GO:0046872">
    <property type="term" value="F:metal ion binding"/>
    <property type="evidence" value="ECO:0007669"/>
    <property type="project" value="UniProtKB-KW"/>
</dbReference>
<evidence type="ECO:0000256" key="3">
    <source>
        <dbReference type="ARBA" id="ARBA00022723"/>
    </source>
</evidence>
<dbReference type="PRINTS" id="PR00786">
    <property type="entry name" value="NEPRILYSIN"/>
</dbReference>
<evidence type="ECO:0000256" key="2">
    <source>
        <dbReference type="ARBA" id="ARBA00022670"/>
    </source>
</evidence>
<feature type="transmembrane region" description="Helical" evidence="8">
    <location>
        <begin position="41"/>
        <end position="62"/>
    </location>
</feature>
<keyword evidence="5" id="KW-0862">Zinc</keyword>
<keyword evidence="8" id="KW-0472">Membrane</keyword>
<name>A0AAE0SCU4_9BIVA</name>
<feature type="region of interest" description="Disordered" evidence="7">
    <location>
        <begin position="67"/>
        <end position="136"/>
    </location>
</feature>
<feature type="domain" description="Peptidase M13 N-terminal" evidence="10">
    <location>
        <begin position="165"/>
        <end position="554"/>
    </location>
</feature>
<keyword evidence="12" id="KW-1185">Reference proteome</keyword>
<comment type="cofactor">
    <cofactor evidence="1">
        <name>Zn(2+)</name>
        <dbReference type="ChEBI" id="CHEBI:29105"/>
    </cofactor>
</comment>
<dbReference type="Pfam" id="PF01431">
    <property type="entry name" value="Peptidase_M13"/>
    <property type="match status" value="1"/>
</dbReference>
<reference evidence="11" key="2">
    <citation type="journal article" date="2021" name="Genome Biol. Evol.">
        <title>Developing a high-quality reference genome for a parasitic bivalve with doubly uniparental inheritance (Bivalvia: Unionida).</title>
        <authorList>
            <person name="Smith C.H."/>
        </authorList>
    </citation>
    <scope>NUCLEOTIDE SEQUENCE</scope>
    <source>
        <strain evidence="11">CHS0354</strain>
        <tissue evidence="11">Mantle</tissue>
    </source>
</reference>
<keyword evidence="4" id="KW-0378">Hydrolase</keyword>
<keyword evidence="6" id="KW-0482">Metalloprotease</keyword>
<evidence type="ECO:0000259" key="10">
    <source>
        <dbReference type="Pfam" id="PF05649"/>
    </source>
</evidence>